<dbReference type="InterPro" id="IPR050343">
    <property type="entry name" value="RsuA_PseudoU_synthase"/>
</dbReference>
<dbReference type="InterPro" id="IPR020103">
    <property type="entry name" value="PsdUridine_synth_cat_dom_sf"/>
</dbReference>
<reference evidence="4 5" key="1">
    <citation type="submission" date="2023-10" db="EMBL/GenBank/DDBJ databases">
        <title>Two novel species belonging to the OM43/NOR5 clade.</title>
        <authorList>
            <person name="Park M."/>
        </authorList>
    </citation>
    <scope>NUCLEOTIDE SEQUENCE [LARGE SCALE GENOMIC DNA]</scope>
    <source>
        <strain evidence="4 5">IMCC43200</strain>
    </source>
</reference>
<evidence type="ECO:0000259" key="3">
    <source>
        <dbReference type="Pfam" id="PF00849"/>
    </source>
</evidence>
<dbReference type="InterPro" id="IPR000748">
    <property type="entry name" value="PsdUridine_synth_RsuA/RluB/E/F"/>
</dbReference>
<dbReference type="Gene3D" id="3.30.70.580">
    <property type="entry name" value="Pseudouridine synthase I, catalytic domain, N-terminal subdomain"/>
    <property type="match status" value="1"/>
</dbReference>
<dbReference type="Gene3D" id="3.30.70.1560">
    <property type="entry name" value="Alpha-L RNA-binding motif"/>
    <property type="match status" value="1"/>
</dbReference>
<dbReference type="InterPro" id="IPR020094">
    <property type="entry name" value="TruA/RsuA/RluB/E/F_N"/>
</dbReference>
<keyword evidence="5" id="KW-1185">Reference proteome</keyword>
<feature type="domain" description="Pseudouridine synthase RsuA/RluA-like" evidence="3">
    <location>
        <begin position="3"/>
        <end position="147"/>
    </location>
</feature>
<feature type="compositionally biased region" description="Basic and acidic residues" evidence="2">
    <location>
        <begin position="181"/>
        <end position="191"/>
    </location>
</feature>
<dbReference type="PANTHER" id="PTHR47683">
    <property type="entry name" value="PSEUDOURIDINE SYNTHASE FAMILY PROTEIN-RELATED"/>
    <property type="match status" value="1"/>
</dbReference>
<proteinExistence type="predicted"/>
<dbReference type="PANTHER" id="PTHR47683:SF2">
    <property type="entry name" value="RNA-BINDING S4 DOMAIN-CONTAINING PROTEIN"/>
    <property type="match status" value="1"/>
</dbReference>
<sequence>MADLILLNKPYQVLSQFTDDAGRDTLAKFVRTPGFYPAGRLDYDSEGLLLLCNDGRLQQRISDPRFKLWKTYWVQLEGQITMEAQLALKNGVLLKDGPTRPAKVKAIDQPPLWERNPPIRQRKQQATSWIEISINEGKNRQVRRMCAEVGFPVLRLVRTRIGDWALDGLLPGQHRRQSVHLPDKPPRPAEKRRSRRS</sequence>
<dbReference type="SUPFAM" id="SSF55120">
    <property type="entry name" value="Pseudouridine synthase"/>
    <property type="match status" value="1"/>
</dbReference>
<dbReference type="EMBL" id="CP136864">
    <property type="protein sequence ID" value="WOJ94072.1"/>
    <property type="molecule type" value="Genomic_DNA"/>
</dbReference>
<dbReference type="RefSeq" id="WP_407348712.1">
    <property type="nucleotide sequence ID" value="NZ_CP136864.1"/>
</dbReference>
<evidence type="ECO:0000256" key="1">
    <source>
        <dbReference type="ARBA" id="ARBA00023235"/>
    </source>
</evidence>
<dbReference type="InterPro" id="IPR042092">
    <property type="entry name" value="PsdUridine_s_RsuA/RluB/E/F_cat"/>
</dbReference>
<keyword evidence="1" id="KW-0413">Isomerase</keyword>
<evidence type="ECO:0000313" key="5">
    <source>
        <dbReference type="Proteomes" id="UP001626537"/>
    </source>
</evidence>
<accession>A0ABZ0I3I9</accession>
<feature type="region of interest" description="Disordered" evidence="2">
    <location>
        <begin position="175"/>
        <end position="197"/>
    </location>
</feature>
<evidence type="ECO:0000313" key="4">
    <source>
        <dbReference type="EMBL" id="WOJ94072.1"/>
    </source>
</evidence>
<name>A0ABZ0I3I9_9GAMM</name>
<dbReference type="NCBIfam" id="TIGR00093">
    <property type="entry name" value="pseudouridine synthase"/>
    <property type="match status" value="1"/>
</dbReference>
<dbReference type="InterPro" id="IPR006145">
    <property type="entry name" value="PsdUridine_synth_RsuA/RluA"/>
</dbReference>
<protein>
    <submittedName>
        <fullName evidence="4">Pseudouridine synthase</fullName>
    </submittedName>
</protein>
<organism evidence="4 5">
    <name type="scientific">Congregibacter variabilis</name>
    <dbReference type="NCBI Taxonomy" id="3081200"/>
    <lineage>
        <taxon>Bacteria</taxon>
        <taxon>Pseudomonadati</taxon>
        <taxon>Pseudomonadota</taxon>
        <taxon>Gammaproteobacteria</taxon>
        <taxon>Cellvibrionales</taxon>
        <taxon>Halieaceae</taxon>
        <taxon>Congregibacter</taxon>
    </lineage>
</organism>
<dbReference type="Pfam" id="PF00849">
    <property type="entry name" value="PseudoU_synth_2"/>
    <property type="match status" value="1"/>
</dbReference>
<gene>
    <name evidence="4" type="ORF">R0135_02620</name>
</gene>
<evidence type="ECO:0000256" key="2">
    <source>
        <dbReference type="SAM" id="MobiDB-lite"/>
    </source>
</evidence>
<dbReference type="Proteomes" id="UP001626537">
    <property type="component" value="Chromosome"/>
</dbReference>